<evidence type="ECO:0000313" key="17">
    <source>
        <dbReference type="Proteomes" id="UP000196694"/>
    </source>
</evidence>
<dbReference type="OrthoDB" id="28273at2157"/>
<dbReference type="InterPro" id="IPR013750">
    <property type="entry name" value="GHMP_kinase_C_dom"/>
</dbReference>
<dbReference type="NCBIfam" id="NF002288">
    <property type="entry name" value="PRK01212.1-4"/>
    <property type="match status" value="1"/>
</dbReference>
<sequence length="315" mass="33292">MAGSVRVRAYSSSANLGPGFDVLAVAHTAYYDEVEVRLEPGTGQVVVESVYGPYASQAGRADTARRAVEELLKITGTDVSNHDIVLRVYKGVPPGRGLGSSGASAAAAVKAVELLLDLNVSDSILVKAAGRGEAAAAGSPHYDNVAASLLGGLTIVSFDKDGQLYVSRIEVDAWFALFVPKIEIGSSKTKLMREILPRQVSLDIAARNWGRLAMLIAAAMRGDLRLMGHMMMQDEIVEPIRSRYIPCYDTVVEAALEAGALGVTISGAGPALIALASSREDATRIAEAMTRSCKCCEIEDVKIAQTAGPATKVKW</sequence>
<dbReference type="NCBIfam" id="TIGR00191">
    <property type="entry name" value="thrB"/>
    <property type="match status" value="1"/>
</dbReference>
<gene>
    <name evidence="11" type="primary">thrB</name>
    <name evidence="15" type="ORF">Pdsh_03280</name>
    <name evidence="14" type="ORF">Pyrde_0020</name>
</gene>
<dbReference type="PANTHER" id="PTHR20861:SF1">
    <property type="entry name" value="HOMOSERINE KINASE"/>
    <property type="match status" value="1"/>
</dbReference>
<dbReference type="HAMAP" id="MF_00384">
    <property type="entry name" value="Homoser_kinase"/>
    <property type="match status" value="1"/>
</dbReference>
<dbReference type="GO" id="GO:0005524">
    <property type="term" value="F:ATP binding"/>
    <property type="evidence" value="ECO:0007669"/>
    <property type="project" value="UniProtKB-UniRule"/>
</dbReference>
<evidence type="ECO:0000259" key="13">
    <source>
        <dbReference type="Pfam" id="PF08544"/>
    </source>
</evidence>
<dbReference type="GeneID" id="26098342"/>
<name>A0A0P0N1E8_9CREN</name>
<dbReference type="Pfam" id="PF08544">
    <property type="entry name" value="GHMP_kinases_C"/>
    <property type="match status" value="1"/>
</dbReference>
<evidence type="ECO:0000256" key="1">
    <source>
        <dbReference type="ARBA" id="ARBA00005015"/>
    </source>
</evidence>
<keyword evidence="6 11" id="KW-0808">Transferase</keyword>
<dbReference type="EMBL" id="NCQP01000002">
    <property type="protein sequence ID" value="OWJ54762.1"/>
    <property type="molecule type" value="Genomic_DNA"/>
</dbReference>
<keyword evidence="8 11" id="KW-0547">Nucleotide-binding</keyword>
<evidence type="ECO:0000256" key="2">
    <source>
        <dbReference type="ARBA" id="ARBA00007370"/>
    </source>
</evidence>
<dbReference type="RefSeq" id="WP_055407166.1">
    <property type="nucleotide sequence ID" value="NZ_CP013011.1"/>
</dbReference>
<evidence type="ECO:0000256" key="4">
    <source>
        <dbReference type="ARBA" id="ARBA00017858"/>
    </source>
</evidence>
<comment type="pathway">
    <text evidence="1 11">Amino-acid biosynthesis; L-threonine biosynthesis; L-threonine from L-aspartate: step 4/5.</text>
</comment>
<dbReference type="UniPathway" id="UPA00050">
    <property type="reaction ID" value="UER00064"/>
</dbReference>
<evidence type="ECO:0000256" key="3">
    <source>
        <dbReference type="ARBA" id="ARBA00012078"/>
    </source>
</evidence>
<comment type="catalytic activity">
    <reaction evidence="11">
        <text>L-homoserine + ATP = O-phospho-L-homoserine + ADP + H(+)</text>
        <dbReference type="Rhea" id="RHEA:13985"/>
        <dbReference type="ChEBI" id="CHEBI:15378"/>
        <dbReference type="ChEBI" id="CHEBI:30616"/>
        <dbReference type="ChEBI" id="CHEBI:57476"/>
        <dbReference type="ChEBI" id="CHEBI:57590"/>
        <dbReference type="ChEBI" id="CHEBI:456216"/>
        <dbReference type="EC" id="2.7.1.39"/>
    </reaction>
</comment>
<keyword evidence="7 11" id="KW-0791">Threonine biosynthesis</keyword>
<evidence type="ECO:0000256" key="10">
    <source>
        <dbReference type="ARBA" id="ARBA00022840"/>
    </source>
</evidence>
<reference evidence="14 16" key="1">
    <citation type="submission" date="2015-10" db="EMBL/GenBank/DDBJ databases">
        <title>Complete genome sequence of hyperthermophilic archaeon Pyrodictium delaneyi Su06.</title>
        <authorList>
            <person name="Jung J.-H."/>
            <person name="Lin J."/>
            <person name="Holden J.F."/>
            <person name="Park C.-S."/>
        </authorList>
    </citation>
    <scope>NUCLEOTIDE SEQUENCE [LARGE SCALE GENOMIC DNA]</scope>
    <source>
        <strain evidence="14 16">Su06</strain>
    </source>
</reference>
<dbReference type="AlphaFoldDB" id="A0A0P0N1E8"/>
<keyword evidence="5 11" id="KW-0028">Amino-acid biosynthesis</keyword>
<evidence type="ECO:0000256" key="6">
    <source>
        <dbReference type="ARBA" id="ARBA00022679"/>
    </source>
</evidence>
<dbReference type="GO" id="GO:0004413">
    <property type="term" value="F:homoserine kinase activity"/>
    <property type="evidence" value="ECO:0007669"/>
    <property type="project" value="UniProtKB-UniRule"/>
</dbReference>
<dbReference type="GO" id="GO:0009088">
    <property type="term" value="P:threonine biosynthetic process"/>
    <property type="evidence" value="ECO:0007669"/>
    <property type="project" value="UniProtKB-UniRule"/>
</dbReference>
<evidence type="ECO:0000256" key="11">
    <source>
        <dbReference type="HAMAP-Rule" id="MF_00384"/>
    </source>
</evidence>
<evidence type="ECO:0000256" key="8">
    <source>
        <dbReference type="ARBA" id="ARBA00022741"/>
    </source>
</evidence>
<dbReference type="SUPFAM" id="SSF54211">
    <property type="entry name" value="Ribosomal protein S5 domain 2-like"/>
    <property type="match status" value="1"/>
</dbReference>
<dbReference type="InterPro" id="IPR000870">
    <property type="entry name" value="Homoserine_kinase"/>
</dbReference>
<accession>A0A0P0N1E8</accession>
<evidence type="ECO:0000313" key="14">
    <source>
        <dbReference type="EMBL" id="ALL00070.1"/>
    </source>
</evidence>
<proteinExistence type="inferred from homology"/>
<dbReference type="InterPro" id="IPR006203">
    <property type="entry name" value="GHMP_knse_ATP-bd_CS"/>
</dbReference>
<protein>
    <recommendedName>
        <fullName evidence="4 11">Homoserine kinase</fullName>
        <shortName evidence="11">HK</shortName>
        <shortName evidence="11">HSK</shortName>
        <ecNumber evidence="3 11">2.7.1.39</ecNumber>
    </recommendedName>
</protein>
<dbReference type="InterPro" id="IPR020568">
    <property type="entry name" value="Ribosomal_Su5_D2-typ_SF"/>
</dbReference>
<feature type="binding site" evidence="11">
    <location>
        <begin position="93"/>
        <end position="103"/>
    </location>
    <ligand>
        <name>ATP</name>
        <dbReference type="ChEBI" id="CHEBI:30616"/>
    </ligand>
</feature>
<dbReference type="Proteomes" id="UP000058613">
    <property type="component" value="Chromosome"/>
</dbReference>
<dbReference type="InterPro" id="IPR036554">
    <property type="entry name" value="GHMP_kinase_C_sf"/>
</dbReference>
<dbReference type="PANTHER" id="PTHR20861">
    <property type="entry name" value="HOMOSERINE/4-DIPHOSPHOCYTIDYL-2-C-METHYL-D-ERYTHRITOL KINASE"/>
    <property type="match status" value="1"/>
</dbReference>
<dbReference type="Gene3D" id="3.30.230.10">
    <property type="match status" value="1"/>
</dbReference>
<dbReference type="PRINTS" id="PR00958">
    <property type="entry name" value="HOMSERKINASE"/>
</dbReference>
<keyword evidence="10 11" id="KW-0067">ATP-binding</keyword>
<dbReference type="PIRSF" id="PIRSF000676">
    <property type="entry name" value="Homoser_kin"/>
    <property type="match status" value="1"/>
</dbReference>
<dbReference type="Pfam" id="PF00288">
    <property type="entry name" value="GHMP_kinases_N"/>
    <property type="match status" value="1"/>
</dbReference>
<keyword evidence="9 11" id="KW-0418">Kinase</keyword>
<evidence type="ECO:0000256" key="9">
    <source>
        <dbReference type="ARBA" id="ARBA00022777"/>
    </source>
</evidence>
<dbReference type="PATRIC" id="fig|1273541.4.peg.22"/>
<dbReference type="Gene3D" id="3.30.70.890">
    <property type="entry name" value="GHMP kinase, C-terminal domain"/>
    <property type="match status" value="1"/>
</dbReference>
<feature type="domain" description="GHMP kinase N-terminal" evidence="12">
    <location>
        <begin position="64"/>
        <end position="152"/>
    </location>
</feature>
<comment type="subcellular location">
    <subcellularLocation>
        <location evidence="11">Cytoplasm</location>
    </subcellularLocation>
</comment>
<dbReference type="STRING" id="1273541.Pyrde_0020"/>
<dbReference type="InterPro" id="IPR006204">
    <property type="entry name" value="GHMP_kinase_N_dom"/>
</dbReference>
<evidence type="ECO:0000256" key="7">
    <source>
        <dbReference type="ARBA" id="ARBA00022697"/>
    </source>
</evidence>
<keyword evidence="17" id="KW-1185">Reference proteome</keyword>
<keyword evidence="11" id="KW-0963">Cytoplasm</keyword>
<dbReference type="EMBL" id="CP013011">
    <property type="protein sequence ID" value="ALL00070.1"/>
    <property type="molecule type" value="Genomic_DNA"/>
</dbReference>
<dbReference type="PROSITE" id="PS00627">
    <property type="entry name" value="GHMP_KINASES_ATP"/>
    <property type="match status" value="1"/>
</dbReference>
<evidence type="ECO:0000259" key="12">
    <source>
        <dbReference type="Pfam" id="PF00288"/>
    </source>
</evidence>
<reference evidence="15 17" key="2">
    <citation type="submission" date="2017-05" db="EMBL/GenBank/DDBJ databases">
        <title>The draft genome of the hyperthermophilic archaeon 'Pyrodictium delaneyi strain Hulk', an iron and nitrate reducer, reveals the capacity for sulfate reduction.</title>
        <authorList>
            <person name="Demey L.M."/>
            <person name="Miller C."/>
            <person name="Manzella M."/>
            <person name="Reguera G."/>
            <person name="Kashefi K."/>
        </authorList>
    </citation>
    <scope>NUCLEOTIDE SEQUENCE [LARGE SCALE GENOMIC DNA]</scope>
    <source>
        <strain evidence="15 17">Hulk</strain>
    </source>
</reference>
<dbReference type="EC" id="2.7.1.39" evidence="3 11"/>
<dbReference type="Proteomes" id="UP000196694">
    <property type="component" value="Unassembled WGS sequence"/>
</dbReference>
<evidence type="ECO:0000313" key="15">
    <source>
        <dbReference type="EMBL" id="OWJ54762.1"/>
    </source>
</evidence>
<feature type="domain" description="GHMP kinase C-terminal" evidence="13">
    <location>
        <begin position="216"/>
        <end position="294"/>
    </location>
</feature>
<organism evidence="14 16">
    <name type="scientific">Pyrodictium delaneyi</name>
    <dbReference type="NCBI Taxonomy" id="1273541"/>
    <lineage>
        <taxon>Archaea</taxon>
        <taxon>Thermoproteota</taxon>
        <taxon>Thermoprotei</taxon>
        <taxon>Desulfurococcales</taxon>
        <taxon>Pyrodictiaceae</taxon>
        <taxon>Pyrodictium</taxon>
    </lineage>
</organism>
<comment type="function">
    <text evidence="11">Catalyzes the ATP-dependent phosphorylation of L-homoserine to L-homoserine phosphate.</text>
</comment>
<dbReference type="KEGG" id="pdl:Pyrde_0020"/>
<dbReference type="InterPro" id="IPR014721">
    <property type="entry name" value="Ribsml_uS5_D2-typ_fold_subgr"/>
</dbReference>
<evidence type="ECO:0000256" key="5">
    <source>
        <dbReference type="ARBA" id="ARBA00022605"/>
    </source>
</evidence>
<dbReference type="SUPFAM" id="SSF55060">
    <property type="entry name" value="GHMP Kinase, C-terminal domain"/>
    <property type="match status" value="1"/>
</dbReference>
<evidence type="ECO:0000313" key="16">
    <source>
        <dbReference type="Proteomes" id="UP000058613"/>
    </source>
</evidence>
<dbReference type="GO" id="GO:0005737">
    <property type="term" value="C:cytoplasm"/>
    <property type="evidence" value="ECO:0007669"/>
    <property type="project" value="UniProtKB-SubCell"/>
</dbReference>
<comment type="similarity">
    <text evidence="2 11">Belongs to the GHMP kinase family. Homoserine kinase subfamily.</text>
</comment>